<dbReference type="Gene3D" id="1.10.10.10">
    <property type="entry name" value="Winged helix-like DNA-binding domain superfamily/Winged helix DNA-binding domain"/>
    <property type="match status" value="1"/>
</dbReference>
<comment type="catalytic activity">
    <reaction evidence="6">
        <text>a 6-O-methyl-2'-deoxyguanosine in DNA + L-cysteinyl-[protein] = S-methyl-L-cysteinyl-[protein] + a 2'-deoxyguanosine in DNA</text>
        <dbReference type="Rhea" id="RHEA:24000"/>
        <dbReference type="Rhea" id="RHEA-COMP:10131"/>
        <dbReference type="Rhea" id="RHEA-COMP:10132"/>
        <dbReference type="Rhea" id="RHEA-COMP:11367"/>
        <dbReference type="Rhea" id="RHEA-COMP:11368"/>
        <dbReference type="ChEBI" id="CHEBI:29950"/>
        <dbReference type="ChEBI" id="CHEBI:82612"/>
        <dbReference type="ChEBI" id="CHEBI:85445"/>
        <dbReference type="ChEBI" id="CHEBI:85448"/>
        <dbReference type="EC" id="2.1.1.63"/>
    </reaction>
</comment>
<dbReference type="SUPFAM" id="SSF46767">
    <property type="entry name" value="Methylated DNA-protein cysteine methyltransferase, C-terminal domain"/>
    <property type="match status" value="1"/>
</dbReference>
<evidence type="ECO:0000256" key="6">
    <source>
        <dbReference type="ARBA" id="ARBA00049348"/>
    </source>
</evidence>
<sequence>MLRVHSFKEMVEKIVRSIPSGSVMTYGEVALRAGHPAASRAVGNIMSRNNDETVPCHRVIRAGGKVGGYNGIRGGKSKIELLREEGYLLWI</sequence>
<keyword evidence="3 8" id="KW-0808">Transferase</keyword>
<dbReference type="AlphaFoldDB" id="A0A2M8LCF3"/>
<dbReference type="GO" id="GO:0032259">
    <property type="term" value="P:methylation"/>
    <property type="evidence" value="ECO:0007669"/>
    <property type="project" value="UniProtKB-KW"/>
</dbReference>
<dbReference type="GO" id="GO:0006281">
    <property type="term" value="P:DNA repair"/>
    <property type="evidence" value="ECO:0007669"/>
    <property type="project" value="UniProtKB-KW"/>
</dbReference>
<evidence type="ECO:0000256" key="3">
    <source>
        <dbReference type="ARBA" id="ARBA00022679"/>
    </source>
</evidence>
<keyword evidence="2 8" id="KW-0489">Methyltransferase</keyword>
<comment type="caution">
    <text evidence="8">The sequence shown here is derived from an EMBL/GenBank/DDBJ whole genome shotgun (WGS) entry which is preliminary data.</text>
</comment>
<dbReference type="GO" id="GO:0003908">
    <property type="term" value="F:methylated-DNA-[protein]-cysteine S-methyltransferase activity"/>
    <property type="evidence" value="ECO:0007669"/>
    <property type="project" value="UniProtKB-EC"/>
</dbReference>
<comment type="catalytic activity">
    <reaction evidence="1">
        <text>a 4-O-methyl-thymidine in DNA + L-cysteinyl-[protein] = a thymidine in DNA + S-methyl-L-cysteinyl-[protein]</text>
        <dbReference type="Rhea" id="RHEA:53428"/>
        <dbReference type="Rhea" id="RHEA-COMP:10131"/>
        <dbReference type="Rhea" id="RHEA-COMP:10132"/>
        <dbReference type="Rhea" id="RHEA-COMP:13555"/>
        <dbReference type="Rhea" id="RHEA-COMP:13556"/>
        <dbReference type="ChEBI" id="CHEBI:29950"/>
        <dbReference type="ChEBI" id="CHEBI:82612"/>
        <dbReference type="ChEBI" id="CHEBI:137386"/>
        <dbReference type="ChEBI" id="CHEBI:137387"/>
        <dbReference type="EC" id="2.1.1.63"/>
    </reaction>
</comment>
<evidence type="ECO:0000256" key="4">
    <source>
        <dbReference type="ARBA" id="ARBA00022763"/>
    </source>
</evidence>
<dbReference type="InterPro" id="IPR036217">
    <property type="entry name" value="MethylDNA_cys_MeTrfase_DNAb"/>
</dbReference>
<dbReference type="PROSITE" id="PS00374">
    <property type="entry name" value="MGMT"/>
    <property type="match status" value="1"/>
</dbReference>
<reference evidence="9" key="1">
    <citation type="submission" date="2017-09" db="EMBL/GenBank/DDBJ databases">
        <title>Depth-based differentiation of microbial function through sediment-hosted aquifers and enrichment of novel symbionts in the deep terrestrial subsurface.</title>
        <authorList>
            <person name="Probst A.J."/>
            <person name="Ladd B."/>
            <person name="Jarett J.K."/>
            <person name="Geller-Mcgrath D.E."/>
            <person name="Sieber C.M.K."/>
            <person name="Emerson J.B."/>
            <person name="Anantharaman K."/>
            <person name="Thomas B.C."/>
            <person name="Malmstrom R."/>
            <person name="Stieglmeier M."/>
            <person name="Klingl A."/>
            <person name="Woyke T."/>
            <person name="Ryan C.M."/>
            <person name="Banfield J.F."/>
        </authorList>
    </citation>
    <scope>NUCLEOTIDE SEQUENCE [LARGE SCALE GENOMIC DNA]</scope>
</reference>
<dbReference type="EMBL" id="PFEQ01000009">
    <property type="protein sequence ID" value="PJE74293.1"/>
    <property type="molecule type" value="Genomic_DNA"/>
</dbReference>
<dbReference type="Proteomes" id="UP000228700">
    <property type="component" value="Unassembled WGS sequence"/>
</dbReference>
<dbReference type="InterPro" id="IPR001497">
    <property type="entry name" value="MethylDNA_cys_MeTrfase_AS"/>
</dbReference>
<dbReference type="Pfam" id="PF01035">
    <property type="entry name" value="DNA_binding_1"/>
    <property type="match status" value="1"/>
</dbReference>
<dbReference type="PANTHER" id="PTHR10815:SF13">
    <property type="entry name" value="METHYLATED-DNA--PROTEIN-CYSTEINE METHYLTRANSFERASE"/>
    <property type="match status" value="1"/>
</dbReference>
<dbReference type="InterPro" id="IPR036388">
    <property type="entry name" value="WH-like_DNA-bd_sf"/>
</dbReference>
<dbReference type="InterPro" id="IPR014048">
    <property type="entry name" value="MethylDNA_cys_MeTrfase_DNA-bd"/>
</dbReference>
<evidence type="ECO:0000259" key="7">
    <source>
        <dbReference type="Pfam" id="PF01035"/>
    </source>
</evidence>
<evidence type="ECO:0000256" key="1">
    <source>
        <dbReference type="ARBA" id="ARBA00001286"/>
    </source>
</evidence>
<proteinExistence type="predicted"/>
<name>A0A2M8LCF3_9BACT</name>
<dbReference type="PANTHER" id="PTHR10815">
    <property type="entry name" value="METHYLATED-DNA--PROTEIN-CYSTEINE METHYLTRANSFERASE"/>
    <property type="match status" value="1"/>
</dbReference>
<evidence type="ECO:0000256" key="5">
    <source>
        <dbReference type="ARBA" id="ARBA00023204"/>
    </source>
</evidence>
<evidence type="ECO:0000313" key="8">
    <source>
        <dbReference type="EMBL" id="PJE74293.1"/>
    </source>
</evidence>
<dbReference type="CDD" id="cd06445">
    <property type="entry name" value="ATase"/>
    <property type="match status" value="1"/>
</dbReference>
<organism evidence="8 9">
    <name type="scientific">Candidatus Taylorbacteria bacterium CG10_big_fil_rev_8_21_14_0_10_41_48</name>
    <dbReference type="NCBI Taxonomy" id="1975024"/>
    <lineage>
        <taxon>Bacteria</taxon>
        <taxon>Candidatus Tayloriibacteriota</taxon>
    </lineage>
</organism>
<protein>
    <submittedName>
        <fullName evidence="8">6-O-methylguanine DNA methyltransferase</fullName>
    </submittedName>
</protein>
<gene>
    <name evidence="8" type="ORF">COV01_02235</name>
</gene>
<feature type="domain" description="Methylated-DNA-[protein]-cysteine S-methyltransferase DNA binding" evidence="7">
    <location>
        <begin position="7"/>
        <end position="86"/>
    </location>
</feature>
<evidence type="ECO:0000256" key="2">
    <source>
        <dbReference type="ARBA" id="ARBA00022603"/>
    </source>
</evidence>
<accession>A0A2M8LCF3</accession>
<evidence type="ECO:0000313" key="9">
    <source>
        <dbReference type="Proteomes" id="UP000228700"/>
    </source>
</evidence>
<keyword evidence="5" id="KW-0234">DNA repair</keyword>
<dbReference type="NCBIfam" id="TIGR00589">
    <property type="entry name" value="ogt"/>
    <property type="match status" value="1"/>
</dbReference>
<keyword evidence="4" id="KW-0227">DNA damage</keyword>